<dbReference type="STRING" id="1419482.SAMN05444266_11220"/>
<dbReference type="OrthoDB" id="5582699at2"/>
<evidence type="ECO:0000313" key="6">
    <source>
        <dbReference type="Proteomes" id="UP000184420"/>
    </source>
</evidence>
<keyword evidence="2 5" id="KW-0238">DNA-binding</keyword>
<dbReference type="InterPro" id="IPR018060">
    <property type="entry name" value="HTH_AraC"/>
</dbReference>
<protein>
    <submittedName>
        <fullName evidence="5">AraC-type DNA-binding protein</fullName>
    </submittedName>
</protein>
<dbReference type="SUPFAM" id="SSF46689">
    <property type="entry name" value="Homeodomain-like"/>
    <property type="match status" value="1"/>
</dbReference>
<evidence type="ECO:0000313" key="5">
    <source>
        <dbReference type="EMBL" id="SHM84545.1"/>
    </source>
</evidence>
<sequence length="323" mass="35650">MKDLVKHIVAYAELRNVDTTQLCKLSHIDKKALAKKDGPAPTAAQIGSLWANAIHLTRDKLFGLHFGESLRTTALGIVGSIIQSSATVGEALTHAAALVHVITGQCRMEIVQGKGTFKVILTQTTREGINPLMEVFMVIVIHELDGLLLTKITPKAVALPYKVTDPVEYARVFRCAPVKSNGEYSITLSAQYWEEPILTANYQLQEILLQQTSHLPKPDNKTQLLGARIHNYLLANSYLGLASLNDIASNFNMSARTLQRQLKNEGSSYQHIADTVKRSLAEHYIASGNFALKDISWMLGYNELSAFSRAFKKWTGVSPESFG</sequence>
<reference evidence="5 6" key="1">
    <citation type="submission" date="2016-11" db="EMBL/GenBank/DDBJ databases">
        <authorList>
            <person name="Jaros S."/>
            <person name="Januszkiewicz K."/>
            <person name="Wedrychowicz H."/>
        </authorList>
    </citation>
    <scope>NUCLEOTIDE SEQUENCE [LARGE SCALE GENOMIC DNA]</scope>
    <source>
        <strain evidence="5 6">DSM 27406</strain>
    </source>
</reference>
<evidence type="ECO:0000256" key="1">
    <source>
        <dbReference type="ARBA" id="ARBA00023015"/>
    </source>
</evidence>
<keyword evidence="1" id="KW-0805">Transcription regulation</keyword>
<keyword evidence="6" id="KW-1185">Reference proteome</keyword>
<dbReference type="Proteomes" id="UP000184420">
    <property type="component" value="Unassembled WGS sequence"/>
</dbReference>
<dbReference type="EMBL" id="FRBL01000012">
    <property type="protein sequence ID" value="SHM84545.1"/>
    <property type="molecule type" value="Genomic_DNA"/>
</dbReference>
<dbReference type="Gene3D" id="1.10.10.60">
    <property type="entry name" value="Homeodomain-like"/>
    <property type="match status" value="1"/>
</dbReference>
<gene>
    <name evidence="5" type="ORF">SAMN05444266_11220</name>
</gene>
<dbReference type="Pfam" id="PF12833">
    <property type="entry name" value="HTH_18"/>
    <property type="match status" value="1"/>
</dbReference>
<dbReference type="SMART" id="SM00342">
    <property type="entry name" value="HTH_ARAC"/>
    <property type="match status" value="1"/>
</dbReference>
<name>A0A1M7M2W3_9BACT</name>
<dbReference type="RefSeq" id="WP_073086957.1">
    <property type="nucleotide sequence ID" value="NZ_FRBL01000012.1"/>
</dbReference>
<dbReference type="PROSITE" id="PS01124">
    <property type="entry name" value="HTH_ARAC_FAMILY_2"/>
    <property type="match status" value="1"/>
</dbReference>
<dbReference type="GO" id="GO:0000976">
    <property type="term" value="F:transcription cis-regulatory region binding"/>
    <property type="evidence" value="ECO:0007669"/>
    <property type="project" value="TreeGrafter"/>
</dbReference>
<keyword evidence="3" id="KW-0804">Transcription</keyword>
<dbReference type="GO" id="GO:0003700">
    <property type="term" value="F:DNA-binding transcription factor activity"/>
    <property type="evidence" value="ECO:0007669"/>
    <property type="project" value="InterPro"/>
</dbReference>
<organism evidence="5 6">
    <name type="scientific">Chitinophaga jiangningensis</name>
    <dbReference type="NCBI Taxonomy" id="1419482"/>
    <lineage>
        <taxon>Bacteria</taxon>
        <taxon>Pseudomonadati</taxon>
        <taxon>Bacteroidota</taxon>
        <taxon>Chitinophagia</taxon>
        <taxon>Chitinophagales</taxon>
        <taxon>Chitinophagaceae</taxon>
        <taxon>Chitinophaga</taxon>
    </lineage>
</organism>
<evidence type="ECO:0000259" key="4">
    <source>
        <dbReference type="PROSITE" id="PS01124"/>
    </source>
</evidence>
<dbReference type="InterPro" id="IPR032687">
    <property type="entry name" value="AraC-type_N"/>
</dbReference>
<feature type="domain" description="HTH araC/xylS-type" evidence="4">
    <location>
        <begin position="227"/>
        <end position="323"/>
    </location>
</feature>
<dbReference type="Pfam" id="PF12625">
    <property type="entry name" value="Arabinose_bd"/>
    <property type="match status" value="1"/>
</dbReference>
<accession>A0A1M7M2W3</accession>
<evidence type="ECO:0000256" key="3">
    <source>
        <dbReference type="ARBA" id="ARBA00023163"/>
    </source>
</evidence>
<dbReference type="GO" id="GO:0005829">
    <property type="term" value="C:cytosol"/>
    <property type="evidence" value="ECO:0007669"/>
    <property type="project" value="TreeGrafter"/>
</dbReference>
<evidence type="ECO:0000256" key="2">
    <source>
        <dbReference type="ARBA" id="ARBA00023125"/>
    </source>
</evidence>
<dbReference type="PANTHER" id="PTHR47894:SF1">
    <property type="entry name" value="HTH-TYPE TRANSCRIPTIONAL REGULATOR VQSM"/>
    <property type="match status" value="1"/>
</dbReference>
<proteinExistence type="predicted"/>
<dbReference type="AlphaFoldDB" id="A0A1M7M2W3"/>
<dbReference type="InterPro" id="IPR009057">
    <property type="entry name" value="Homeodomain-like_sf"/>
</dbReference>
<dbReference type="PANTHER" id="PTHR47894">
    <property type="entry name" value="HTH-TYPE TRANSCRIPTIONAL REGULATOR GADX"/>
    <property type="match status" value="1"/>
</dbReference>